<gene>
    <name evidence="1" type="ORF">GP2143_17171</name>
</gene>
<dbReference type="AlphaFoldDB" id="A0YA54"/>
<comment type="caution">
    <text evidence="1">The sequence shown here is derived from an EMBL/GenBank/DDBJ whole genome shotgun (WGS) entry which is preliminary data.</text>
</comment>
<dbReference type="EMBL" id="AAVT01000001">
    <property type="protein sequence ID" value="EAW33008.1"/>
    <property type="molecule type" value="Genomic_DNA"/>
</dbReference>
<accession>A0YA54</accession>
<organism evidence="1 2">
    <name type="scientific">marine gamma proteobacterium HTCC2143</name>
    <dbReference type="NCBI Taxonomy" id="247633"/>
    <lineage>
        <taxon>Bacteria</taxon>
        <taxon>Pseudomonadati</taxon>
        <taxon>Pseudomonadota</taxon>
        <taxon>Gammaproteobacteria</taxon>
        <taxon>Cellvibrionales</taxon>
        <taxon>Spongiibacteraceae</taxon>
        <taxon>BD1-7 clade</taxon>
    </lineage>
</organism>
<dbReference type="Proteomes" id="UP000004931">
    <property type="component" value="Unassembled WGS sequence"/>
</dbReference>
<proteinExistence type="predicted"/>
<evidence type="ECO:0000313" key="2">
    <source>
        <dbReference type="Proteomes" id="UP000004931"/>
    </source>
</evidence>
<evidence type="ECO:0000313" key="1">
    <source>
        <dbReference type="EMBL" id="EAW33008.1"/>
    </source>
</evidence>
<keyword evidence="2" id="KW-1185">Reference proteome</keyword>
<reference evidence="1 2" key="1">
    <citation type="journal article" date="2010" name="J. Bacteriol.">
        <title>Genome sequence of the oligotrophic marine Gammaproteobacterium HTCC2143, isolated from the Oregon Coast.</title>
        <authorList>
            <person name="Oh H.M."/>
            <person name="Kang I."/>
            <person name="Ferriera S."/>
            <person name="Giovannoni S.J."/>
            <person name="Cho J.C."/>
        </authorList>
    </citation>
    <scope>NUCLEOTIDE SEQUENCE [LARGE SCALE GENOMIC DNA]</scope>
    <source>
        <strain evidence="1 2">HTCC2143</strain>
    </source>
</reference>
<name>A0YA54_9GAMM</name>
<protein>
    <submittedName>
        <fullName evidence="1">Uncharacterized protein</fullName>
    </submittedName>
</protein>
<sequence length="41" mass="4610">MKSVIVWWRENNNSGIGFTPRELLMVYVVTVDSGGHYAPAD</sequence>